<feature type="signal peptide" evidence="2">
    <location>
        <begin position="1"/>
        <end position="26"/>
    </location>
</feature>
<evidence type="ECO:0000256" key="2">
    <source>
        <dbReference type="SAM" id="SignalP"/>
    </source>
</evidence>
<evidence type="ECO:0000313" key="3">
    <source>
        <dbReference type="EMBL" id="QGZ99675.1"/>
    </source>
</evidence>
<keyword evidence="2" id="KW-0732">Signal</keyword>
<feature type="compositionally biased region" description="Basic and acidic residues" evidence="1">
    <location>
        <begin position="278"/>
        <end position="288"/>
    </location>
</feature>
<feature type="chain" id="PRO_5032725600" evidence="2">
    <location>
        <begin position="27"/>
        <end position="417"/>
    </location>
</feature>
<dbReference type="RefSeq" id="WP_019225222.1">
    <property type="nucleotide sequence ID" value="NZ_CP046996.1"/>
</dbReference>
<dbReference type="AlphaFoldDB" id="A0A857DHG9"/>
<reference evidence="3 4" key="1">
    <citation type="submission" date="2019-12" db="EMBL/GenBank/DDBJ databases">
        <title>Sequence classification of anaerobic respiratory reductive dehalogenases: First we see many, then we see few.</title>
        <authorList>
            <person name="Molenda O."/>
            <person name="Puentes Jacome L.A."/>
            <person name="Cao X."/>
            <person name="Nesbo C.L."/>
            <person name="Tang S."/>
            <person name="Morson N."/>
            <person name="Patron J."/>
            <person name="Lomheim L."/>
            <person name="Wishart D.S."/>
            <person name="Edwards E.A."/>
        </authorList>
    </citation>
    <scope>NUCLEOTIDE SEQUENCE [LARGE SCALE GENOMIC DNA]</scope>
    <source>
        <strain evidence="3 4">12DCA</strain>
    </source>
</reference>
<evidence type="ECO:0000256" key="1">
    <source>
        <dbReference type="SAM" id="MobiDB-lite"/>
    </source>
</evidence>
<sequence>MRISKKAALPLVFTVGILLFATTALADIVSKSGYDTLKDGLKQSAASCSEKFNNFTLDYSFAIKYNGEIISSQNDVKKFDRLNGATEDSSHSLSQDGKVSDSYYYTDKNTWINGTDIGTSNEAYYYTEYTQERETDVFDNPFKQDEAEDVEKIVDAVVGSLKDHVVVQENADGSKGLSGSLSEVQIPALVNAVASLQVKQAFSGQNSYRARIPVLTQDIYVKQIEGSATVNSDGLLDYILATVILSGKDAQEQVHEITMETLVKLTDINETVVQKPDLSGKEVQRTTERNSAGPQISNPEKFIGTFKNDIIIEQDGKFIKIGERILQIAHVESANIAGKYSEEYREGFETYAQNALAFTFDATTSNQAKSDAMFEFRDNDGSNRSGSIYLDEANAKVYFNLNMSNGSYDSVFSPVLE</sequence>
<gene>
    <name evidence="3" type="ORF">GQ588_02920</name>
</gene>
<name>A0A857DHG9_9FIRM</name>
<evidence type="ECO:0000313" key="4">
    <source>
        <dbReference type="Proteomes" id="UP000430508"/>
    </source>
</evidence>
<accession>A0A857DHG9</accession>
<dbReference type="EMBL" id="CP046996">
    <property type="protein sequence ID" value="QGZ99675.1"/>
    <property type="molecule type" value="Genomic_DNA"/>
</dbReference>
<proteinExistence type="predicted"/>
<organism evidence="3 4">
    <name type="scientific">Dehalobacter restrictus</name>
    <dbReference type="NCBI Taxonomy" id="55583"/>
    <lineage>
        <taxon>Bacteria</taxon>
        <taxon>Bacillati</taxon>
        <taxon>Bacillota</taxon>
        <taxon>Clostridia</taxon>
        <taxon>Eubacteriales</taxon>
        <taxon>Desulfitobacteriaceae</taxon>
        <taxon>Dehalobacter</taxon>
    </lineage>
</organism>
<feature type="compositionally biased region" description="Polar residues" evidence="1">
    <location>
        <begin position="289"/>
        <end position="298"/>
    </location>
</feature>
<feature type="region of interest" description="Disordered" evidence="1">
    <location>
        <begin position="276"/>
        <end position="298"/>
    </location>
</feature>
<dbReference type="Proteomes" id="UP000430508">
    <property type="component" value="Chromosome"/>
</dbReference>
<protein>
    <submittedName>
        <fullName evidence="3">Uncharacterized protein</fullName>
    </submittedName>
</protein>